<evidence type="ECO:0000256" key="4">
    <source>
        <dbReference type="ARBA" id="ARBA00023136"/>
    </source>
</evidence>
<feature type="non-terminal residue" evidence="5">
    <location>
        <position position="128"/>
    </location>
</feature>
<dbReference type="PANTHER" id="PTHR19282">
    <property type="entry name" value="TETRASPANIN"/>
    <property type="match status" value="1"/>
</dbReference>
<keyword evidence="6" id="KW-1185">Reference proteome</keyword>
<sequence length="128" mass="14164">MYAIILLTIFIIQVAIGVYVFLQVKDTGDFRSKIRNNVQKTFDNRFQNPEANETMHVTQRLLHCCGVDGPDDYNGRVPDSCCENGRCGTLNLNVYQDGCASKLYDFLINSSQVIGGVAIGIAAIEVNL</sequence>
<keyword evidence="3" id="KW-1133">Transmembrane helix</keyword>
<evidence type="ECO:0000256" key="1">
    <source>
        <dbReference type="ARBA" id="ARBA00004141"/>
    </source>
</evidence>
<comment type="caution">
    <text evidence="5">The sequence shown here is derived from an EMBL/GenBank/DDBJ whole genome shotgun (WGS) entry which is preliminary data.</text>
</comment>
<organism evidence="5 6">
    <name type="scientific">Aromia moschata</name>
    <dbReference type="NCBI Taxonomy" id="1265417"/>
    <lineage>
        <taxon>Eukaryota</taxon>
        <taxon>Metazoa</taxon>
        <taxon>Ecdysozoa</taxon>
        <taxon>Arthropoda</taxon>
        <taxon>Hexapoda</taxon>
        <taxon>Insecta</taxon>
        <taxon>Pterygota</taxon>
        <taxon>Neoptera</taxon>
        <taxon>Endopterygota</taxon>
        <taxon>Coleoptera</taxon>
        <taxon>Polyphaga</taxon>
        <taxon>Cucujiformia</taxon>
        <taxon>Chrysomeloidea</taxon>
        <taxon>Cerambycidae</taxon>
        <taxon>Cerambycinae</taxon>
        <taxon>Callichromatini</taxon>
        <taxon>Aromia</taxon>
    </lineage>
</organism>
<dbReference type="PANTHER" id="PTHR19282:SF521">
    <property type="entry name" value="IP01817P-RELATED"/>
    <property type="match status" value="1"/>
</dbReference>
<dbReference type="InterPro" id="IPR008952">
    <property type="entry name" value="Tetraspanin_EC2_sf"/>
</dbReference>
<protein>
    <recommendedName>
        <fullName evidence="7">Tetraspanin</fullName>
    </recommendedName>
</protein>
<evidence type="ECO:0008006" key="7">
    <source>
        <dbReference type="Google" id="ProtNLM"/>
    </source>
</evidence>
<dbReference type="Gene3D" id="1.10.1450.10">
    <property type="entry name" value="Tetraspanin"/>
    <property type="match status" value="1"/>
</dbReference>
<evidence type="ECO:0000313" key="5">
    <source>
        <dbReference type="EMBL" id="KAJ8960078.1"/>
    </source>
</evidence>
<name>A0AAV8Z737_9CUCU</name>
<accession>A0AAV8Z737</accession>
<dbReference type="InterPro" id="IPR018499">
    <property type="entry name" value="Tetraspanin/Peripherin"/>
</dbReference>
<reference evidence="5" key="1">
    <citation type="journal article" date="2023" name="Insect Mol. Biol.">
        <title>Genome sequencing provides insights into the evolution of gene families encoding plant cell wall-degrading enzymes in longhorned beetles.</title>
        <authorList>
            <person name="Shin N.R."/>
            <person name="Okamura Y."/>
            <person name="Kirsch R."/>
            <person name="Pauchet Y."/>
        </authorList>
    </citation>
    <scope>NUCLEOTIDE SEQUENCE</scope>
    <source>
        <strain evidence="5">AMC_N1</strain>
    </source>
</reference>
<keyword evidence="4" id="KW-0472">Membrane</keyword>
<dbReference type="GO" id="GO:0005886">
    <property type="term" value="C:plasma membrane"/>
    <property type="evidence" value="ECO:0007669"/>
    <property type="project" value="TreeGrafter"/>
</dbReference>
<evidence type="ECO:0000256" key="3">
    <source>
        <dbReference type="ARBA" id="ARBA00022989"/>
    </source>
</evidence>
<proteinExistence type="predicted"/>
<comment type="subcellular location">
    <subcellularLocation>
        <location evidence="1">Membrane</location>
        <topology evidence="1">Multi-pass membrane protein</topology>
    </subcellularLocation>
</comment>
<evidence type="ECO:0000313" key="6">
    <source>
        <dbReference type="Proteomes" id="UP001162162"/>
    </source>
</evidence>
<keyword evidence="2" id="KW-0812">Transmembrane</keyword>
<dbReference type="Pfam" id="PF00335">
    <property type="entry name" value="Tetraspanin"/>
    <property type="match status" value="1"/>
</dbReference>
<dbReference type="Proteomes" id="UP001162162">
    <property type="component" value="Unassembled WGS sequence"/>
</dbReference>
<dbReference type="CDD" id="cd03127">
    <property type="entry name" value="tetraspanin_LEL"/>
    <property type="match status" value="1"/>
</dbReference>
<evidence type="ECO:0000256" key="2">
    <source>
        <dbReference type="ARBA" id="ARBA00022692"/>
    </source>
</evidence>
<dbReference type="SUPFAM" id="SSF48652">
    <property type="entry name" value="Tetraspanin"/>
    <property type="match status" value="1"/>
</dbReference>
<gene>
    <name evidence="5" type="ORF">NQ318_009520</name>
</gene>
<dbReference type="AlphaFoldDB" id="A0AAV8Z737"/>
<dbReference type="EMBL" id="JAPWTK010000010">
    <property type="protein sequence ID" value="KAJ8960078.1"/>
    <property type="molecule type" value="Genomic_DNA"/>
</dbReference>